<evidence type="ECO:0000313" key="1">
    <source>
        <dbReference type="EMBL" id="TLS42834.1"/>
    </source>
</evidence>
<evidence type="ECO:0000313" key="2">
    <source>
        <dbReference type="Proteomes" id="UP000305906"/>
    </source>
</evidence>
<dbReference type="Proteomes" id="UP000305906">
    <property type="component" value="Unassembled WGS sequence"/>
</dbReference>
<organism evidence="1 2">
    <name type="scientific">Streptomyces montanus</name>
    <dbReference type="NCBI Taxonomy" id="2580423"/>
    <lineage>
        <taxon>Bacteria</taxon>
        <taxon>Bacillati</taxon>
        <taxon>Actinomycetota</taxon>
        <taxon>Actinomycetes</taxon>
        <taxon>Kitasatosporales</taxon>
        <taxon>Streptomycetaceae</taxon>
        <taxon>Streptomyces</taxon>
    </lineage>
</organism>
<reference evidence="1 2" key="1">
    <citation type="submission" date="2019-05" db="EMBL/GenBank/DDBJ databases">
        <title>Streptomyces sp. NEAU-C151, a novel actinomycete isolated from soil.</title>
        <authorList>
            <person name="Han L."/>
            <person name="Jiang H."/>
        </authorList>
    </citation>
    <scope>NUCLEOTIDE SEQUENCE [LARGE SCALE GENOMIC DNA]</scope>
    <source>
        <strain evidence="1 2">NEAU-C151</strain>
    </source>
</reference>
<protein>
    <submittedName>
        <fullName evidence="1">Uncharacterized protein</fullName>
    </submittedName>
</protein>
<gene>
    <name evidence="1" type="ORF">FE633_28860</name>
</gene>
<proteinExistence type="predicted"/>
<dbReference type="EMBL" id="VBZC01000036">
    <property type="protein sequence ID" value="TLS42834.1"/>
    <property type="molecule type" value="Genomic_DNA"/>
</dbReference>
<dbReference type="RefSeq" id="WP_138048110.1">
    <property type="nucleotide sequence ID" value="NZ_VBZC01000036.1"/>
</dbReference>
<keyword evidence="2" id="KW-1185">Reference proteome</keyword>
<dbReference type="AlphaFoldDB" id="A0A5R9FQK1"/>
<sequence>MNDQLAMVAWCDPDGRRFRLSWSGITVGALIVTRQRLTYVMGAEEVFTLPLPGANLDWRKSTRMFASRFDIHLPDGKFRFYLSPPGNDAPRPDPVVLQTISDALEERSGIALAHGPSGMVSDNLVTNVLDLRDALAQLRAGNRNEEILRAFISEC</sequence>
<name>A0A5R9FQK1_9ACTN</name>
<comment type="caution">
    <text evidence="1">The sequence shown here is derived from an EMBL/GenBank/DDBJ whole genome shotgun (WGS) entry which is preliminary data.</text>
</comment>
<accession>A0A5R9FQK1</accession>